<comment type="catalytic activity">
    <reaction evidence="7 9">
        <text>N-(5-phospho-beta-D-ribosyl)anthranilate + diphosphate = 5-phospho-alpha-D-ribose 1-diphosphate + anthranilate</text>
        <dbReference type="Rhea" id="RHEA:11768"/>
        <dbReference type="ChEBI" id="CHEBI:16567"/>
        <dbReference type="ChEBI" id="CHEBI:18277"/>
        <dbReference type="ChEBI" id="CHEBI:33019"/>
        <dbReference type="ChEBI" id="CHEBI:58017"/>
        <dbReference type="EC" id="2.4.2.18"/>
    </reaction>
</comment>
<feature type="binding site" evidence="9">
    <location>
        <position position="92"/>
    </location>
    <ligand>
        <name>5-phospho-alpha-D-ribose 1-diphosphate</name>
        <dbReference type="ChEBI" id="CHEBI:58017"/>
    </ligand>
</feature>
<evidence type="ECO:0000256" key="4">
    <source>
        <dbReference type="ARBA" id="ARBA00022679"/>
    </source>
</evidence>
<keyword evidence="3 9" id="KW-0328">Glycosyltransferase</keyword>
<dbReference type="PANTHER" id="PTHR43285">
    <property type="entry name" value="ANTHRANILATE PHOSPHORIBOSYLTRANSFERASE"/>
    <property type="match status" value="1"/>
</dbReference>
<accession>A0A7K1UKT5</accession>
<keyword evidence="13" id="KW-1185">Reference proteome</keyword>
<comment type="similarity">
    <text evidence="9">Belongs to the anthranilate phosphoribosyltransferase family.</text>
</comment>
<feature type="binding site" evidence="9">
    <location>
        <begin position="102"/>
        <end position="105"/>
    </location>
    <ligand>
        <name>5-phospho-alpha-D-ribose 1-diphosphate</name>
        <dbReference type="ChEBI" id="CHEBI:58017"/>
    </ligand>
</feature>
<evidence type="ECO:0000256" key="7">
    <source>
        <dbReference type="ARBA" id="ARBA00052328"/>
    </source>
</evidence>
<dbReference type="AlphaFoldDB" id="A0A7K1UKT5"/>
<dbReference type="GO" id="GO:0000162">
    <property type="term" value="P:L-tryptophan biosynthetic process"/>
    <property type="evidence" value="ECO:0007669"/>
    <property type="project" value="UniProtKB-UniRule"/>
</dbReference>
<comment type="caution">
    <text evidence="12">The sequence shown here is derived from an EMBL/GenBank/DDBJ whole genome shotgun (WGS) entry which is preliminary data.</text>
</comment>
<feature type="binding site" evidence="9">
    <location>
        <position position="100"/>
    </location>
    <ligand>
        <name>5-phospho-alpha-D-ribose 1-diphosphate</name>
        <dbReference type="ChEBI" id="CHEBI:58017"/>
    </ligand>
</feature>
<feature type="binding site" evidence="9">
    <location>
        <position position="104"/>
    </location>
    <ligand>
        <name>Mg(2+)</name>
        <dbReference type="ChEBI" id="CHEBI:18420"/>
        <label>1</label>
    </ligand>
</feature>
<dbReference type="NCBIfam" id="TIGR01245">
    <property type="entry name" value="trpD"/>
    <property type="match status" value="1"/>
</dbReference>
<comment type="pathway">
    <text evidence="1 9">Amino-acid biosynthesis; L-tryptophan biosynthesis; L-tryptophan from chorismate: step 2/5.</text>
</comment>
<dbReference type="GO" id="GO:0000287">
    <property type="term" value="F:magnesium ion binding"/>
    <property type="evidence" value="ECO:0007669"/>
    <property type="project" value="UniProtKB-UniRule"/>
</dbReference>
<keyword evidence="9" id="KW-0460">Magnesium</keyword>
<evidence type="ECO:0000256" key="3">
    <source>
        <dbReference type="ARBA" id="ARBA00022676"/>
    </source>
</evidence>
<feature type="domain" description="Glycosyl transferase family 3 N-terminal" evidence="11">
    <location>
        <begin position="17"/>
        <end position="78"/>
    </location>
</feature>
<gene>
    <name evidence="9 12" type="primary">trpD</name>
    <name evidence="12" type="ORF">GNZ21_12215</name>
</gene>
<feature type="binding site" evidence="9">
    <location>
        <position position="123"/>
    </location>
    <ligand>
        <name>anthranilate</name>
        <dbReference type="ChEBI" id="CHEBI:16567"/>
        <label>1</label>
    </ligand>
</feature>
<feature type="domain" description="Glycosyl transferase family 3" evidence="10">
    <location>
        <begin position="86"/>
        <end position="341"/>
    </location>
</feature>
<dbReference type="EC" id="2.4.2.18" evidence="9"/>
<evidence type="ECO:0000256" key="8">
    <source>
        <dbReference type="ARBA" id="ARBA00061188"/>
    </source>
</evidence>
<dbReference type="OrthoDB" id="9806430at2"/>
<sequence length="355" mass="36729">MVAIVVCMSTEEMTWAELLETLLAGESLSAETSAWAMDRLMSGELNEGQIAGFLVALRAKGETGPELLGLSESMMAKAVPLSIPGPALDIVGTGGDRLGTVNISTMSSLVAVGTGARVVKHGNRGASTTAGAADVIEALGVDLALPAERVAAAAEQVGITFLFAQQFHPAMKHVMGARRALGVRTVFNFLGPISNPARPEAQALGCASMELAPQMAQTLAVRGTRALVFRGQDGRDKITTSAATDIWEVRDGAVTHTELRPADVGLPEVAVNDLRGGTAEHNAQVLRSVLSGAPGPVRDAVLLNAAGGLVALDEEAEDADLVSRLRSKMELAAESIDSGAAAGVLQNWVDYSSPS</sequence>
<comment type="caution">
    <text evidence="9">Lacks conserved residue(s) required for the propagation of feature annotation.</text>
</comment>
<dbReference type="UniPathway" id="UPA00035">
    <property type="reaction ID" value="UER00041"/>
</dbReference>
<evidence type="ECO:0000256" key="2">
    <source>
        <dbReference type="ARBA" id="ARBA00022605"/>
    </source>
</evidence>
<evidence type="ECO:0000313" key="12">
    <source>
        <dbReference type="EMBL" id="MVT27107.1"/>
    </source>
</evidence>
<comment type="function">
    <text evidence="9">Catalyzes the transfer of the phosphoribosyl group of 5-phosphorylribose-1-pyrophosphate (PRPP) to anthranilate to yield N-(5'-phosphoribosyl)-anthranilate (PRA).</text>
</comment>
<dbReference type="Pfam" id="PF02885">
    <property type="entry name" value="Glycos_trans_3N"/>
    <property type="match status" value="1"/>
</dbReference>
<dbReference type="InterPro" id="IPR000312">
    <property type="entry name" value="Glycosyl_Trfase_fam3"/>
</dbReference>
<dbReference type="FunFam" id="3.40.1030.10:FF:000002">
    <property type="entry name" value="Anthranilate phosphoribosyltransferase"/>
    <property type="match status" value="1"/>
</dbReference>
<dbReference type="Proteomes" id="UP000460157">
    <property type="component" value="Unassembled WGS sequence"/>
</dbReference>
<comment type="subunit">
    <text evidence="9">Homodimer.</text>
</comment>
<dbReference type="SUPFAM" id="SSF52418">
    <property type="entry name" value="Nucleoside phosphorylase/phosphoribosyltransferase catalytic domain"/>
    <property type="match status" value="1"/>
</dbReference>
<name>A0A7K1UKT5_9MICC</name>
<keyword evidence="9" id="KW-0479">Metal-binding</keyword>
<keyword evidence="4 9" id="KW-0808">Transferase</keyword>
<dbReference type="InterPro" id="IPR035902">
    <property type="entry name" value="Nuc_phospho_transferase"/>
</dbReference>
<dbReference type="SUPFAM" id="SSF47648">
    <property type="entry name" value="Nucleoside phosphorylase/phosphoribosyltransferase N-terminal domain"/>
    <property type="match status" value="1"/>
</dbReference>
<evidence type="ECO:0000259" key="11">
    <source>
        <dbReference type="Pfam" id="PF02885"/>
    </source>
</evidence>
<feature type="binding site" evidence="9">
    <location>
        <position position="178"/>
    </location>
    <ligand>
        <name>anthranilate</name>
        <dbReference type="ChEBI" id="CHEBI:16567"/>
        <label>2</label>
    </ligand>
</feature>
<dbReference type="HAMAP" id="MF_00211">
    <property type="entry name" value="TrpD"/>
    <property type="match status" value="1"/>
</dbReference>
<comment type="similarity">
    <text evidence="8">In the C-terminal section; belongs to the anthranilate phosphoribosyltransferase family.</text>
</comment>
<comment type="cofactor">
    <cofactor evidence="9">
        <name>Mg(2+)</name>
        <dbReference type="ChEBI" id="CHEBI:18420"/>
    </cofactor>
    <text evidence="9">Binds 2 magnesium ions per monomer.</text>
</comment>
<dbReference type="InterPro" id="IPR005940">
    <property type="entry name" value="Anthranilate_Pribosyl_Tfrase"/>
</dbReference>
<feature type="binding site" evidence="9">
    <location>
        <begin position="95"/>
        <end position="96"/>
    </location>
    <ligand>
        <name>5-phospho-alpha-D-ribose 1-diphosphate</name>
        <dbReference type="ChEBI" id="CHEBI:58017"/>
    </ligand>
</feature>
<reference evidence="12 13" key="1">
    <citation type="submission" date="2019-12" db="EMBL/GenBank/DDBJ databases">
        <title>Nesterenkonia muleiensis sp. nov., a novel actinobacterium isolated from sap of Populus euphratica.</title>
        <authorList>
            <person name="Wang R."/>
        </authorList>
    </citation>
    <scope>NUCLEOTIDE SEQUENCE [LARGE SCALE GENOMIC DNA]</scope>
    <source>
        <strain evidence="12 13">F10</strain>
    </source>
</reference>
<dbReference type="Pfam" id="PF00591">
    <property type="entry name" value="Glycos_transf_3"/>
    <property type="match status" value="1"/>
</dbReference>
<evidence type="ECO:0000256" key="5">
    <source>
        <dbReference type="ARBA" id="ARBA00022822"/>
    </source>
</evidence>
<dbReference type="GO" id="GO:0005829">
    <property type="term" value="C:cytosol"/>
    <property type="evidence" value="ECO:0007669"/>
    <property type="project" value="TreeGrafter"/>
</dbReference>
<dbReference type="PANTHER" id="PTHR43285:SF2">
    <property type="entry name" value="ANTHRANILATE PHOSPHORIBOSYLTRANSFERASE"/>
    <property type="match status" value="1"/>
</dbReference>
<evidence type="ECO:0000259" key="10">
    <source>
        <dbReference type="Pfam" id="PF00591"/>
    </source>
</evidence>
<keyword evidence="2 9" id="KW-0028">Amino-acid biosynthesis</keyword>
<dbReference type="GO" id="GO:0004048">
    <property type="term" value="F:anthranilate phosphoribosyltransferase activity"/>
    <property type="evidence" value="ECO:0007669"/>
    <property type="project" value="UniProtKB-UniRule"/>
</dbReference>
<evidence type="ECO:0000256" key="9">
    <source>
        <dbReference type="HAMAP-Rule" id="MF_00211"/>
    </source>
</evidence>
<dbReference type="EMBL" id="WRPM01000088">
    <property type="protein sequence ID" value="MVT27107.1"/>
    <property type="molecule type" value="Genomic_DNA"/>
</dbReference>
<feature type="binding site" evidence="9">
    <location>
        <position position="132"/>
    </location>
    <ligand>
        <name>5-phospho-alpha-D-ribose 1-diphosphate</name>
        <dbReference type="ChEBI" id="CHEBI:58017"/>
    </ligand>
</feature>
<protein>
    <recommendedName>
        <fullName evidence="9">Anthranilate phosphoribosyltransferase</fullName>
        <ecNumber evidence="9">2.4.2.18</ecNumber>
    </recommendedName>
</protein>
<proteinExistence type="inferred from homology"/>
<dbReference type="InterPro" id="IPR017459">
    <property type="entry name" value="Glycosyl_Trfase_fam3_N_dom"/>
</dbReference>
<keyword evidence="5 9" id="KW-0822">Tryptophan biosynthesis</keyword>
<evidence type="ECO:0000256" key="1">
    <source>
        <dbReference type="ARBA" id="ARBA00004907"/>
    </source>
</evidence>
<evidence type="ECO:0000256" key="6">
    <source>
        <dbReference type="ARBA" id="ARBA00023141"/>
    </source>
</evidence>
<dbReference type="InterPro" id="IPR036320">
    <property type="entry name" value="Glycosyl_Trfase_fam3_N_dom_sf"/>
</dbReference>
<evidence type="ECO:0000313" key="13">
    <source>
        <dbReference type="Proteomes" id="UP000460157"/>
    </source>
</evidence>
<dbReference type="Gene3D" id="3.40.1030.10">
    <property type="entry name" value="Nucleoside phosphorylase/phosphoribosyltransferase catalytic domain"/>
    <property type="match status" value="1"/>
</dbReference>
<keyword evidence="6 9" id="KW-0057">Aromatic amino acid biosynthesis</keyword>
<feature type="binding site" evidence="9">
    <location>
        <position position="92"/>
    </location>
    <ligand>
        <name>anthranilate</name>
        <dbReference type="ChEBI" id="CHEBI:16567"/>
        <label>1</label>
    </ligand>
</feature>
<feature type="binding site" evidence="9">
    <location>
        <position position="236"/>
    </location>
    <ligand>
        <name>Mg(2+)</name>
        <dbReference type="ChEBI" id="CHEBI:18420"/>
        <label>2</label>
    </ligand>
</feature>
<dbReference type="Gene3D" id="1.20.970.10">
    <property type="entry name" value="Transferase, Pyrimidine Nucleoside Phosphorylase, Chain C"/>
    <property type="match status" value="1"/>
</dbReference>
<organism evidence="12 13">
    <name type="scientific">Nesterenkonia alkaliphila</name>
    <dbReference type="NCBI Taxonomy" id="1463631"/>
    <lineage>
        <taxon>Bacteria</taxon>
        <taxon>Bacillati</taxon>
        <taxon>Actinomycetota</taxon>
        <taxon>Actinomycetes</taxon>
        <taxon>Micrococcales</taxon>
        <taxon>Micrococcaceae</taxon>
        <taxon>Nesterenkonia</taxon>
    </lineage>
</organism>